<dbReference type="GO" id="GO:0009055">
    <property type="term" value="F:electron transfer activity"/>
    <property type="evidence" value="ECO:0007669"/>
    <property type="project" value="InterPro"/>
</dbReference>
<protein>
    <submittedName>
        <fullName evidence="1">Electron transfer flavoprotein subunit beta</fullName>
    </submittedName>
</protein>
<dbReference type="EMBL" id="CABWIK020000061">
    <property type="protein sequence ID" value="CAB3974687.1"/>
    <property type="molecule type" value="Genomic_DNA"/>
</dbReference>
<organism evidence="1 2">
    <name type="scientific">Burkholderia cenocepacia</name>
    <dbReference type="NCBI Taxonomy" id="95486"/>
    <lineage>
        <taxon>Bacteria</taxon>
        <taxon>Pseudomonadati</taxon>
        <taxon>Pseudomonadota</taxon>
        <taxon>Betaproteobacteria</taxon>
        <taxon>Burkholderiales</taxon>
        <taxon>Burkholderiaceae</taxon>
        <taxon>Burkholderia</taxon>
        <taxon>Burkholderia cepacia complex</taxon>
    </lineage>
</organism>
<dbReference type="InterPro" id="IPR029035">
    <property type="entry name" value="DHS-like_NAD/FAD-binding_dom"/>
</dbReference>
<dbReference type="PANTHER" id="PTHR43153:SF1">
    <property type="entry name" value="ELECTRON TRANSFER FLAVOPROTEIN SUBUNIT ALPHA, MITOCHONDRIAL"/>
    <property type="match status" value="1"/>
</dbReference>
<dbReference type="GO" id="GO:0050660">
    <property type="term" value="F:flavin adenine dinucleotide binding"/>
    <property type="evidence" value="ECO:0007669"/>
    <property type="project" value="InterPro"/>
</dbReference>
<evidence type="ECO:0000313" key="2">
    <source>
        <dbReference type="Proteomes" id="UP000494322"/>
    </source>
</evidence>
<dbReference type="InterPro" id="IPR001308">
    <property type="entry name" value="ETF_a/FixB"/>
</dbReference>
<reference evidence="1 2" key="1">
    <citation type="submission" date="2020-04" db="EMBL/GenBank/DDBJ databases">
        <authorList>
            <person name="Depoorter E."/>
        </authorList>
    </citation>
    <scope>NUCLEOTIDE SEQUENCE [LARGE SCALE GENOMIC DNA]</scope>
    <source>
        <strain evidence="1 2">BCC0132</strain>
    </source>
</reference>
<dbReference type="Gene3D" id="3.40.50.1220">
    <property type="entry name" value="TPP-binding domain"/>
    <property type="match status" value="1"/>
</dbReference>
<dbReference type="AlphaFoldDB" id="A0A6J5JU39"/>
<name>A0A6J5JU39_9BURK</name>
<accession>A0A6J5JU39</accession>
<gene>
    <name evidence="1" type="ORF">BCO9919_06387</name>
</gene>
<proteinExistence type="predicted"/>
<evidence type="ECO:0000313" key="1">
    <source>
        <dbReference type="EMBL" id="CAB3974687.1"/>
    </source>
</evidence>
<sequence>MKDSTVSVAINKDSEAPIFIVADYSLEADLFAAVPERVNAR</sequence>
<dbReference type="SUPFAM" id="SSF52467">
    <property type="entry name" value="DHS-like NAD/FAD-binding domain"/>
    <property type="match status" value="1"/>
</dbReference>
<dbReference type="PANTHER" id="PTHR43153">
    <property type="entry name" value="ELECTRON TRANSFER FLAVOPROTEIN ALPHA"/>
    <property type="match status" value="1"/>
</dbReference>
<dbReference type="Proteomes" id="UP000494322">
    <property type="component" value="Unassembled WGS sequence"/>
</dbReference>
<dbReference type="GO" id="GO:0033539">
    <property type="term" value="P:fatty acid beta-oxidation using acyl-CoA dehydrogenase"/>
    <property type="evidence" value="ECO:0007669"/>
    <property type="project" value="TreeGrafter"/>
</dbReference>